<reference evidence="1 2" key="1">
    <citation type="submission" date="2023-10" db="EMBL/GenBank/DDBJ databases">
        <title>The genome sequence of Streptomyces sp. HUAS YS2.</title>
        <authorList>
            <person name="Mo P."/>
        </authorList>
    </citation>
    <scope>NUCLEOTIDE SEQUENCE [LARGE SCALE GENOMIC DNA]</scope>
    <source>
        <strain evidence="1 2">HUAS YS2</strain>
    </source>
</reference>
<name>A0ABZ0M0U7_9ACTN</name>
<dbReference type="RefSeq" id="WP_318107149.1">
    <property type="nucleotide sequence ID" value="NZ_CP137573.1"/>
</dbReference>
<evidence type="ECO:0000313" key="2">
    <source>
        <dbReference type="Proteomes" id="UP001301731"/>
    </source>
</evidence>
<evidence type="ECO:0000313" key="1">
    <source>
        <dbReference type="EMBL" id="WOX24703.1"/>
    </source>
</evidence>
<dbReference type="Proteomes" id="UP001301731">
    <property type="component" value="Chromosome"/>
</dbReference>
<accession>A0ABZ0M0U7</accession>
<keyword evidence="2" id="KW-1185">Reference proteome</keyword>
<protein>
    <submittedName>
        <fullName evidence="1">Uncharacterized protein</fullName>
    </submittedName>
</protein>
<dbReference type="EMBL" id="CP137573">
    <property type="protein sequence ID" value="WOX24703.1"/>
    <property type="molecule type" value="Genomic_DNA"/>
</dbReference>
<gene>
    <name evidence="1" type="ORF">R2D22_26310</name>
</gene>
<organism evidence="1 2">
    <name type="scientific">Streptomyces solicathayae</name>
    <dbReference type="NCBI Taxonomy" id="3081768"/>
    <lineage>
        <taxon>Bacteria</taxon>
        <taxon>Bacillati</taxon>
        <taxon>Actinomycetota</taxon>
        <taxon>Actinomycetes</taxon>
        <taxon>Kitasatosporales</taxon>
        <taxon>Streptomycetaceae</taxon>
        <taxon>Streptomyces</taxon>
    </lineage>
</organism>
<sequence>MRLSREDLPGALALTVTGRAEPPSLRMEMTDGRRMLLRQDGRAVLLARVDADRDGVALLRRAGYRSPLPPLRADEARRVPDRRHGYAGLLADAPDGPLHDGRWLLAERSTLPYGAWRRELPRTWPEAYLDWVAGWNGVVPLRPLSAADAPRVKAYRRQAREGVLPPVLLWWVSAFDGWVVLDGHDRAVAALAEDQEPASLVLMRGADDATRASVLAATTAYYEERMAALAPEEESARRMLARSFGAAALAVPYDEEATRAWPIPGGPAEWDALMLQFRHEHDRY</sequence>
<proteinExistence type="predicted"/>